<evidence type="ECO:0000313" key="14">
    <source>
        <dbReference type="EMBL" id="AJQ92726.1"/>
    </source>
</evidence>
<keyword evidence="14" id="KW-0969">Cilium</keyword>
<protein>
    <recommendedName>
        <fullName evidence="3 13">Flagellar biosynthetic protein FlhB</fullName>
    </recommendedName>
</protein>
<dbReference type="SUPFAM" id="SSF160544">
    <property type="entry name" value="EscU C-terminal domain-like"/>
    <property type="match status" value="1"/>
</dbReference>
<reference evidence="14 15" key="1">
    <citation type="submission" date="2014-01" db="EMBL/GenBank/DDBJ databases">
        <title>Full genme sequencing of cellulolytic bacterium Gynuella sunshinyii YC6258T gen. nov., sp. nov.</title>
        <authorList>
            <person name="Khan H."/>
            <person name="Chung E.J."/>
            <person name="Chung Y.R."/>
        </authorList>
    </citation>
    <scope>NUCLEOTIDE SEQUENCE [LARGE SCALE GENOMIC DNA]</scope>
    <source>
        <strain evidence="14 15">YC6258</strain>
    </source>
</reference>
<dbReference type="Proteomes" id="UP000032266">
    <property type="component" value="Chromosome"/>
</dbReference>
<feature type="transmembrane region" description="Helical" evidence="13">
    <location>
        <begin position="149"/>
        <end position="167"/>
    </location>
</feature>
<dbReference type="HOGENOM" id="CLU_041013_1_2_6"/>
<keyword evidence="5 13" id="KW-1003">Cell membrane</keyword>
<keyword evidence="11 13" id="KW-1006">Bacterial flagellum protein export</keyword>
<dbReference type="STRING" id="1445510.YC6258_00676"/>
<evidence type="ECO:0000256" key="3">
    <source>
        <dbReference type="ARBA" id="ARBA00021622"/>
    </source>
</evidence>
<comment type="similarity">
    <text evidence="2 13">Belongs to the type III secretion exporter family.</text>
</comment>
<gene>
    <name evidence="13" type="primary">flhB</name>
    <name evidence="14" type="ORF">YC6258_00676</name>
</gene>
<evidence type="ECO:0000256" key="1">
    <source>
        <dbReference type="ARBA" id="ARBA00004651"/>
    </source>
</evidence>
<evidence type="ECO:0000256" key="7">
    <source>
        <dbReference type="ARBA" id="ARBA00022795"/>
    </source>
</evidence>
<evidence type="ECO:0000313" key="15">
    <source>
        <dbReference type="Proteomes" id="UP000032266"/>
    </source>
</evidence>
<dbReference type="OrthoDB" id="9807950at2"/>
<evidence type="ECO:0000256" key="10">
    <source>
        <dbReference type="ARBA" id="ARBA00023136"/>
    </source>
</evidence>
<dbReference type="Pfam" id="PF01312">
    <property type="entry name" value="Bac_export_2"/>
    <property type="match status" value="1"/>
</dbReference>
<dbReference type="NCBIfam" id="TIGR00328">
    <property type="entry name" value="flhB"/>
    <property type="match status" value="1"/>
</dbReference>
<keyword evidence="15" id="KW-1185">Reference proteome</keyword>
<organism evidence="14 15">
    <name type="scientific">Gynuella sunshinyii YC6258</name>
    <dbReference type="NCBI Taxonomy" id="1445510"/>
    <lineage>
        <taxon>Bacteria</taxon>
        <taxon>Pseudomonadati</taxon>
        <taxon>Pseudomonadota</taxon>
        <taxon>Gammaproteobacteria</taxon>
        <taxon>Oceanospirillales</taxon>
        <taxon>Saccharospirillaceae</taxon>
        <taxon>Gynuella</taxon>
    </lineage>
</organism>
<comment type="subcellular location">
    <subcellularLocation>
        <location evidence="1">Cell membrane</location>
        <topology evidence="1">Multi-pass membrane protein</topology>
    </subcellularLocation>
</comment>
<dbReference type="RefSeq" id="WP_044615723.1">
    <property type="nucleotide sequence ID" value="NZ_CP007142.1"/>
</dbReference>
<keyword evidence="10 13" id="KW-0472">Membrane</keyword>
<dbReference type="InterPro" id="IPR029025">
    <property type="entry name" value="T3SS_substrate_exporter_C"/>
</dbReference>
<evidence type="ECO:0000256" key="9">
    <source>
        <dbReference type="ARBA" id="ARBA00022989"/>
    </source>
</evidence>
<proteinExistence type="inferred from homology"/>
<name>A0A0C5VEY2_9GAMM</name>
<dbReference type="PRINTS" id="PR00950">
    <property type="entry name" value="TYPE3IMSPROT"/>
</dbReference>
<evidence type="ECO:0000256" key="11">
    <source>
        <dbReference type="ARBA" id="ARBA00023225"/>
    </source>
</evidence>
<comment type="function">
    <text evidence="12 13">Required for formation of the rod structure in the basal body of the flagellar apparatus. Together with FliI and FliH, may constitute the export apparatus of flagellin.</text>
</comment>
<dbReference type="PATRIC" id="fig|1445510.3.peg.664"/>
<dbReference type="GO" id="GO:0005886">
    <property type="term" value="C:plasma membrane"/>
    <property type="evidence" value="ECO:0007669"/>
    <property type="project" value="UniProtKB-SubCell"/>
</dbReference>
<dbReference type="GO" id="GO:0009306">
    <property type="term" value="P:protein secretion"/>
    <property type="evidence" value="ECO:0007669"/>
    <property type="project" value="InterPro"/>
</dbReference>
<dbReference type="PANTHER" id="PTHR30531">
    <property type="entry name" value="FLAGELLAR BIOSYNTHETIC PROTEIN FLHB"/>
    <property type="match status" value="1"/>
</dbReference>
<dbReference type="PANTHER" id="PTHR30531:SF12">
    <property type="entry name" value="FLAGELLAR BIOSYNTHETIC PROTEIN FLHB"/>
    <property type="match status" value="1"/>
</dbReference>
<feature type="transmembrane region" description="Helical" evidence="13">
    <location>
        <begin position="35"/>
        <end position="56"/>
    </location>
</feature>
<evidence type="ECO:0000256" key="12">
    <source>
        <dbReference type="ARBA" id="ARBA00025078"/>
    </source>
</evidence>
<dbReference type="GO" id="GO:0044780">
    <property type="term" value="P:bacterial-type flagellum assembly"/>
    <property type="evidence" value="ECO:0007669"/>
    <property type="project" value="InterPro"/>
</dbReference>
<keyword evidence="14" id="KW-0966">Cell projection</keyword>
<accession>A0A0C5VEY2</accession>
<evidence type="ECO:0000256" key="2">
    <source>
        <dbReference type="ARBA" id="ARBA00010690"/>
    </source>
</evidence>
<dbReference type="InterPro" id="IPR006135">
    <property type="entry name" value="T3SS_substrate_exporter"/>
</dbReference>
<evidence type="ECO:0000256" key="4">
    <source>
        <dbReference type="ARBA" id="ARBA00022448"/>
    </source>
</evidence>
<feature type="transmembrane region" description="Helical" evidence="13">
    <location>
        <begin position="92"/>
        <end position="118"/>
    </location>
</feature>
<keyword evidence="14" id="KW-0282">Flagellum</keyword>
<dbReference type="EMBL" id="CP007142">
    <property type="protein sequence ID" value="AJQ92726.1"/>
    <property type="molecule type" value="Genomic_DNA"/>
</dbReference>
<keyword evidence="8 13" id="KW-0653">Protein transport</keyword>
<evidence type="ECO:0000256" key="6">
    <source>
        <dbReference type="ARBA" id="ARBA00022692"/>
    </source>
</evidence>
<keyword evidence="9 13" id="KW-1133">Transmembrane helix</keyword>
<dbReference type="AlphaFoldDB" id="A0A0C5VEY2"/>
<keyword evidence="4 13" id="KW-0813">Transport</keyword>
<evidence type="ECO:0000256" key="8">
    <source>
        <dbReference type="ARBA" id="ARBA00022927"/>
    </source>
</evidence>
<sequence length="355" mass="40582">MAEQEFDKSEQPTPFKLQEARKKGQVAKSLELNSWLLLLAGFGIFTTLGWGLVTALGHISRFLFSQAANIRLTESHFLFICQQIIAAVESALWPFFVTLAIVSILATLVQIGFIWSFFPLKPDIQRLNPVQGFKRLFSLRLLYESAKSVIKLLLFGGVLWVVLQQMLPYLAQAFDMQPPQVVTLFQYWGSKLIFSLLAVLLIITLLDLVYTRRDFIKRMRMSKREVKEEHKKREGDPLIRQKRRQMQKSINAQLVSVGNVPKADVVITNPTHLAVALQYDRASMATPVVVAKGSGGQAEKIKQIARQHRITVMENKPLARALFRQVDVSQPITPDLFPRVAQVYIWLYKNQQRIH</sequence>
<keyword evidence="7 13" id="KW-1005">Bacterial flagellum biogenesis</keyword>
<keyword evidence="6 13" id="KW-0812">Transmembrane</keyword>
<dbReference type="KEGG" id="gsn:YC6258_00676"/>
<feature type="transmembrane region" description="Helical" evidence="13">
    <location>
        <begin position="187"/>
        <end position="210"/>
    </location>
</feature>
<evidence type="ECO:0000256" key="5">
    <source>
        <dbReference type="ARBA" id="ARBA00022475"/>
    </source>
</evidence>
<dbReference type="Gene3D" id="3.40.1690.10">
    <property type="entry name" value="secretion proteins EscU"/>
    <property type="match status" value="1"/>
</dbReference>
<evidence type="ECO:0000256" key="13">
    <source>
        <dbReference type="RuleBase" id="RU364091"/>
    </source>
</evidence>
<dbReference type="InterPro" id="IPR006136">
    <property type="entry name" value="FlhB"/>
</dbReference>